<dbReference type="AlphaFoldDB" id="A0AAV5QWG9"/>
<sequence>MEKLPPEIWLHITGYLSNSGLATLAQLNSRFQNIVNNSRLYKSIKTSSFESLISLHNIITSQDCSFKTKVEHLEFNIKKIQEDYNIHLRICADQTEITNFQFGSRTTLRPEDYDNTYEAACIAKHHAWMPEEYDNFLEYSSSLSLSSSSTTLNQLSEPRLVNERDPSDLIANISYQLPNLKFLKLNQITHSFSFNNSPKNLITNDCIVSVPYIHVCSMSSGLTYEPSRHLPPKIITKKLHLQNFLIDSSSISSISNSHNSTSHLLLQNTRLSYFVITQLPPKFPNLHHLELKDIGSLHIMTLAKQFGRALLSRNKLFPSKLVIDLSSQCFSSPELTFYLPASDPSSSSQTKECHFLSNFSEKFASHFQFLRSLQGFEIVEFTNVDFFNGNHQSSLIFQDFCPKKISNKHAFSPIMISEPLIGLHSFLELLSTTSNITFNLDRPRETYLGNGRMGFQFWQNLLAPIYEPSLPNNINSDRDDISRNVDITKVKIIDNLGNLLYYY</sequence>
<dbReference type="Proteomes" id="UP001360560">
    <property type="component" value="Unassembled WGS sequence"/>
</dbReference>
<gene>
    <name evidence="2" type="ORF">DASC09_058490</name>
</gene>
<dbReference type="GeneID" id="90076498"/>
<proteinExistence type="predicted"/>
<evidence type="ECO:0000259" key="1">
    <source>
        <dbReference type="PROSITE" id="PS50181"/>
    </source>
</evidence>
<dbReference type="InterPro" id="IPR001810">
    <property type="entry name" value="F-box_dom"/>
</dbReference>
<dbReference type="InterPro" id="IPR036047">
    <property type="entry name" value="F-box-like_dom_sf"/>
</dbReference>
<dbReference type="SUPFAM" id="SSF81383">
    <property type="entry name" value="F-box domain"/>
    <property type="match status" value="1"/>
</dbReference>
<accession>A0AAV5QWG9</accession>
<dbReference type="PROSITE" id="PS50181">
    <property type="entry name" value="FBOX"/>
    <property type="match status" value="1"/>
</dbReference>
<organism evidence="2 3">
    <name type="scientific">Saccharomycopsis crataegensis</name>
    <dbReference type="NCBI Taxonomy" id="43959"/>
    <lineage>
        <taxon>Eukaryota</taxon>
        <taxon>Fungi</taxon>
        <taxon>Dikarya</taxon>
        <taxon>Ascomycota</taxon>
        <taxon>Saccharomycotina</taxon>
        <taxon>Saccharomycetes</taxon>
        <taxon>Saccharomycopsidaceae</taxon>
        <taxon>Saccharomycopsis</taxon>
    </lineage>
</organism>
<dbReference type="Pfam" id="PF12937">
    <property type="entry name" value="F-box-like"/>
    <property type="match status" value="1"/>
</dbReference>
<name>A0AAV5QWG9_9ASCO</name>
<reference evidence="2 3" key="1">
    <citation type="journal article" date="2023" name="Elife">
        <title>Identification of key yeast species and microbe-microbe interactions impacting larval growth of Drosophila in the wild.</title>
        <authorList>
            <person name="Mure A."/>
            <person name="Sugiura Y."/>
            <person name="Maeda R."/>
            <person name="Honda K."/>
            <person name="Sakurai N."/>
            <person name="Takahashi Y."/>
            <person name="Watada M."/>
            <person name="Katoh T."/>
            <person name="Gotoh A."/>
            <person name="Gotoh Y."/>
            <person name="Taniguchi I."/>
            <person name="Nakamura K."/>
            <person name="Hayashi T."/>
            <person name="Katayama T."/>
            <person name="Uemura T."/>
            <person name="Hattori Y."/>
        </authorList>
    </citation>
    <scope>NUCLEOTIDE SEQUENCE [LARGE SCALE GENOMIC DNA]</scope>
    <source>
        <strain evidence="2 3">SC-9</strain>
    </source>
</reference>
<protein>
    <recommendedName>
        <fullName evidence="1">F-box domain-containing protein</fullName>
    </recommendedName>
</protein>
<comment type="caution">
    <text evidence="2">The sequence shown here is derived from an EMBL/GenBank/DDBJ whole genome shotgun (WGS) entry which is preliminary data.</text>
</comment>
<evidence type="ECO:0000313" key="3">
    <source>
        <dbReference type="Proteomes" id="UP001360560"/>
    </source>
</evidence>
<dbReference type="RefSeq" id="XP_064855505.1">
    <property type="nucleotide sequence ID" value="XM_064999433.1"/>
</dbReference>
<evidence type="ECO:0000313" key="2">
    <source>
        <dbReference type="EMBL" id="GMM38510.1"/>
    </source>
</evidence>
<feature type="domain" description="F-box" evidence="1">
    <location>
        <begin position="1"/>
        <end position="44"/>
    </location>
</feature>
<dbReference type="EMBL" id="BTFZ01000020">
    <property type="protein sequence ID" value="GMM38510.1"/>
    <property type="molecule type" value="Genomic_DNA"/>
</dbReference>
<keyword evidence="3" id="KW-1185">Reference proteome</keyword>
<dbReference type="Gene3D" id="1.20.1280.50">
    <property type="match status" value="1"/>
</dbReference>